<sequence length="39" mass="4416">MRANWNKKQGMITMRQDGILKALRGVISIEIVLSKTMPS</sequence>
<name>A0A0G0B756_9BACT</name>
<accession>A0A0G0B756</accession>
<proteinExistence type="predicted"/>
<evidence type="ECO:0000313" key="2">
    <source>
        <dbReference type="Proteomes" id="UP000034349"/>
    </source>
</evidence>
<dbReference type="InterPro" id="IPR027417">
    <property type="entry name" value="P-loop_NTPase"/>
</dbReference>
<comment type="caution">
    <text evidence="1">The sequence shown here is derived from an EMBL/GenBank/DDBJ whole genome shotgun (WGS) entry which is preliminary data.</text>
</comment>
<dbReference type="Proteomes" id="UP000034349">
    <property type="component" value="Unassembled WGS sequence"/>
</dbReference>
<protein>
    <submittedName>
        <fullName evidence="1">Uncharacterized protein</fullName>
    </submittedName>
</protein>
<organism evidence="1 2">
    <name type="scientific">Candidatus Roizmanbacteria bacterium GW2011_GWA2_32_13</name>
    <dbReference type="NCBI Taxonomy" id="1618475"/>
    <lineage>
        <taxon>Bacteria</taxon>
        <taxon>Candidatus Roizmaniibacteriota</taxon>
    </lineage>
</organism>
<dbReference type="EMBL" id="LBOK01000034">
    <property type="protein sequence ID" value="KKP34630.1"/>
    <property type="molecule type" value="Genomic_DNA"/>
</dbReference>
<dbReference type="AlphaFoldDB" id="A0A0G0B756"/>
<evidence type="ECO:0000313" key="1">
    <source>
        <dbReference type="EMBL" id="KKP34630.1"/>
    </source>
</evidence>
<dbReference type="Gene3D" id="3.40.50.300">
    <property type="entry name" value="P-loop containing nucleotide triphosphate hydrolases"/>
    <property type="match status" value="1"/>
</dbReference>
<gene>
    <name evidence="1" type="ORF">UR23_C0034G0002</name>
</gene>
<reference evidence="1 2" key="1">
    <citation type="journal article" date="2015" name="Nature">
        <title>rRNA introns, odd ribosomes, and small enigmatic genomes across a large radiation of phyla.</title>
        <authorList>
            <person name="Brown C.T."/>
            <person name="Hug L.A."/>
            <person name="Thomas B.C."/>
            <person name="Sharon I."/>
            <person name="Castelle C.J."/>
            <person name="Singh A."/>
            <person name="Wilkins M.J."/>
            <person name="Williams K.H."/>
            <person name="Banfield J.F."/>
        </authorList>
    </citation>
    <scope>NUCLEOTIDE SEQUENCE [LARGE SCALE GENOMIC DNA]</scope>
</reference>